<keyword evidence="3" id="KW-1185">Reference proteome</keyword>
<organism evidence="3 4">
    <name type="scientific">Camelina sativa</name>
    <name type="common">False flax</name>
    <name type="synonym">Myagrum sativum</name>
    <dbReference type="NCBI Taxonomy" id="90675"/>
    <lineage>
        <taxon>Eukaryota</taxon>
        <taxon>Viridiplantae</taxon>
        <taxon>Streptophyta</taxon>
        <taxon>Embryophyta</taxon>
        <taxon>Tracheophyta</taxon>
        <taxon>Spermatophyta</taxon>
        <taxon>Magnoliopsida</taxon>
        <taxon>eudicotyledons</taxon>
        <taxon>Gunneridae</taxon>
        <taxon>Pentapetalae</taxon>
        <taxon>rosids</taxon>
        <taxon>malvids</taxon>
        <taxon>Brassicales</taxon>
        <taxon>Brassicaceae</taxon>
        <taxon>Camelineae</taxon>
        <taxon>Camelina</taxon>
    </lineage>
</organism>
<feature type="domain" description="Nucleotide-diphospho-sugar transferase" evidence="2">
    <location>
        <begin position="152"/>
        <end position="352"/>
    </location>
</feature>
<evidence type="ECO:0000313" key="3">
    <source>
        <dbReference type="Proteomes" id="UP000694864"/>
    </source>
</evidence>
<dbReference type="GeneID" id="104757504"/>
<reference evidence="3" key="1">
    <citation type="journal article" date="2014" name="Nat. Commun.">
        <title>The emerging biofuel crop Camelina sativa retains a highly undifferentiated hexaploid genome structure.</title>
        <authorList>
            <person name="Kagale S."/>
            <person name="Koh C."/>
            <person name="Nixon J."/>
            <person name="Bollina V."/>
            <person name="Clarke W.E."/>
            <person name="Tuteja R."/>
            <person name="Spillane C."/>
            <person name="Robinson S.J."/>
            <person name="Links M.G."/>
            <person name="Clarke C."/>
            <person name="Higgins E.E."/>
            <person name="Huebert T."/>
            <person name="Sharpe A.G."/>
            <person name="Parkin I.A."/>
        </authorList>
    </citation>
    <scope>NUCLEOTIDE SEQUENCE [LARGE SCALE GENOMIC DNA]</scope>
    <source>
        <strain evidence="3">cv. DH55</strain>
    </source>
</reference>
<feature type="transmembrane region" description="Helical" evidence="1">
    <location>
        <begin position="40"/>
        <end position="62"/>
    </location>
</feature>
<dbReference type="RefSeq" id="XP_010478554.1">
    <property type="nucleotide sequence ID" value="XM_010480252.2"/>
</dbReference>
<dbReference type="InterPro" id="IPR005069">
    <property type="entry name" value="Nucl-diP-sugar_transferase"/>
</dbReference>
<keyword evidence="1" id="KW-0812">Transmembrane</keyword>
<evidence type="ECO:0000313" key="4">
    <source>
        <dbReference type="RefSeq" id="XP_010478554.1"/>
    </source>
</evidence>
<dbReference type="Proteomes" id="UP000694864">
    <property type="component" value="Chromosome 17"/>
</dbReference>
<accession>A0ABM0WZV2</accession>
<gene>
    <name evidence="4" type="primary">LOC104757504</name>
</gene>
<protein>
    <submittedName>
        <fullName evidence="4">Uncharacterized protein At4g15970-like</fullName>
    </submittedName>
</protein>
<dbReference type="InterPro" id="IPR044821">
    <property type="entry name" value="At1g28695/At4g15970-like"/>
</dbReference>
<evidence type="ECO:0000256" key="1">
    <source>
        <dbReference type="SAM" id="Phobius"/>
    </source>
</evidence>
<name>A0ABM0WZV2_CAMSA</name>
<reference evidence="4" key="2">
    <citation type="submission" date="2025-08" db="UniProtKB">
        <authorList>
            <consortium name="RefSeq"/>
        </authorList>
    </citation>
    <scope>IDENTIFICATION</scope>
    <source>
        <tissue evidence="4">Leaf</tissue>
    </source>
</reference>
<dbReference type="PANTHER" id="PTHR46038">
    <property type="entry name" value="EXPRESSED PROTEIN-RELATED"/>
    <property type="match status" value="1"/>
</dbReference>
<dbReference type="Pfam" id="PF03407">
    <property type="entry name" value="Nucleotid_trans"/>
    <property type="match status" value="1"/>
</dbReference>
<keyword evidence="1" id="KW-1133">Transmembrane helix</keyword>
<dbReference type="PANTHER" id="PTHR46038:SF13">
    <property type="entry name" value="GLYCOSYLTRANSFERASE"/>
    <property type="match status" value="1"/>
</dbReference>
<evidence type="ECO:0000259" key="2">
    <source>
        <dbReference type="Pfam" id="PF03407"/>
    </source>
</evidence>
<proteinExistence type="predicted"/>
<sequence length="381" mass="44046">MIITEKTAASSCSTTINSFPGLEQQPLKQMLLQLQAKFRVVKWIVLLSVLTVLLSLAVYYLASLVQPLPLPLQQMSRFSAFVPPVIAAKQRLNNTDNIEAEDRRNLARVLREAATKEKTVIVMIMNQAWAEPNSMFDVFLEGFRIGIGTERLLRHVVVVCLDDKAYTRCLEVLPRRCFFLKTTGVDFSSEKRFMVPDYLKMMWRRTEFLGSLLKLGYNFLFTDMDTIWLRDPFPRFVADADFQIACDVFFNGNHSDTSNSANGGFKFVISNRRTIDFYNYWYESRLRFPGENEQDVLNRIKDDQYVKKIGLKMRFLDMTHVGNFCQRDWDITKVCVMHGNCCIGQDNKVKDLRQMLEDWTNFVSNGNGKGGFGQPMNCRRS</sequence>
<keyword evidence="1" id="KW-0472">Membrane</keyword>